<name>A0A7Y9PL85_9BACT</name>
<reference evidence="1 2" key="1">
    <citation type="submission" date="2020-07" db="EMBL/GenBank/DDBJ databases">
        <title>Genomic Encyclopedia of Type Strains, Phase IV (KMG-V): Genome sequencing to study the core and pangenomes of soil and plant-associated prokaryotes.</title>
        <authorList>
            <person name="Whitman W."/>
        </authorList>
    </citation>
    <scope>NUCLEOTIDE SEQUENCE [LARGE SCALE GENOMIC DNA]</scope>
    <source>
        <strain evidence="1 2">X4EP2</strain>
    </source>
</reference>
<gene>
    <name evidence="1" type="ORF">HDF17_003428</name>
</gene>
<protein>
    <submittedName>
        <fullName evidence="1">Uncharacterized protein</fullName>
    </submittedName>
</protein>
<dbReference type="EMBL" id="JACCCW010000002">
    <property type="protein sequence ID" value="NYF81108.1"/>
    <property type="molecule type" value="Genomic_DNA"/>
</dbReference>
<evidence type="ECO:0000313" key="1">
    <source>
        <dbReference type="EMBL" id="NYF81108.1"/>
    </source>
</evidence>
<dbReference type="Proteomes" id="UP000589520">
    <property type="component" value="Unassembled WGS sequence"/>
</dbReference>
<proteinExistence type="predicted"/>
<evidence type="ECO:0000313" key="2">
    <source>
        <dbReference type="Proteomes" id="UP000589520"/>
    </source>
</evidence>
<keyword evidence="2" id="KW-1185">Reference proteome</keyword>
<dbReference type="AlphaFoldDB" id="A0A7Y9PL85"/>
<accession>A0A7Y9PL85</accession>
<comment type="caution">
    <text evidence="1">The sequence shown here is derived from an EMBL/GenBank/DDBJ whole genome shotgun (WGS) entry which is preliminary data.</text>
</comment>
<sequence length="62" mass="6328">MRKSISPAWPASTQAVKRAADSLASLEAGATPAVSKPAAAARSSIRWRSSGVHAARVGAISR</sequence>
<organism evidence="1 2">
    <name type="scientific">Granulicella arctica</name>
    <dbReference type="NCBI Taxonomy" id="940613"/>
    <lineage>
        <taxon>Bacteria</taxon>
        <taxon>Pseudomonadati</taxon>
        <taxon>Acidobacteriota</taxon>
        <taxon>Terriglobia</taxon>
        <taxon>Terriglobales</taxon>
        <taxon>Acidobacteriaceae</taxon>
        <taxon>Granulicella</taxon>
    </lineage>
</organism>